<feature type="region of interest" description="Disordered" evidence="1">
    <location>
        <begin position="24"/>
        <end position="56"/>
    </location>
</feature>
<name>A0A9J5Y3U4_SOLCO</name>
<keyword evidence="3" id="KW-1185">Reference proteome</keyword>
<dbReference type="EMBL" id="JACXVP010000007">
    <property type="protein sequence ID" value="KAG5594885.1"/>
    <property type="molecule type" value="Genomic_DNA"/>
</dbReference>
<accession>A0A9J5Y3U4</accession>
<dbReference type="AlphaFoldDB" id="A0A9J5Y3U4"/>
<dbReference type="Proteomes" id="UP000824120">
    <property type="component" value="Chromosome 7"/>
</dbReference>
<evidence type="ECO:0000313" key="3">
    <source>
        <dbReference type="Proteomes" id="UP000824120"/>
    </source>
</evidence>
<comment type="caution">
    <text evidence="2">The sequence shown here is derived from an EMBL/GenBank/DDBJ whole genome shotgun (WGS) entry which is preliminary data.</text>
</comment>
<proteinExistence type="predicted"/>
<evidence type="ECO:0000313" key="2">
    <source>
        <dbReference type="EMBL" id="KAG5594885.1"/>
    </source>
</evidence>
<reference evidence="2 3" key="1">
    <citation type="submission" date="2020-09" db="EMBL/GenBank/DDBJ databases">
        <title>De no assembly of potato wild relative species, Solanum commersonii.</title>
        <authorList>
            <person name="Cho K."/>
        </authorList>
    </citation>
    <scope>NUCLEOTIDE SEQUENCE [LARGE SCALE GENOMIC DNA]</scope>
    <source>
        <strain evidence="2">LZ3.2</strain>
        <tissue evidence="2">Leaf</tissue>
    </source>
</reference>
<feature type="region of interest" description="Disordered" evidence="1">
    <location>
        <begin position="65"/>
        <end position="84"/>
    </location>
</feature>
<organism evidence="2 3">
    <name type="scientific">Solanum commersonii</name>
    <name type="common">Commerson's wild potato</name>
    <name type="synonym">Commerson's nightshade</name>
    <dbReference type="NCBI Taxonomy" id="4109"/>
    <lineage>
        <taxon>Eukaryota</taxon>
        <taxon>Viridiplantae</taxon>
        <taxon>Streptophyta</taxon>
        <taxon>Embryophyta</taxon>
        <taxon>Tracheophyta</taxon>
        <taxon>Spermatophyta</taxon>
        <taxon>Magnoliopsida</taxon>
        <taxon>eudicotyledons</taxon>
        <taxon>Gunneridae</taxon>
        <taxon>Pentapetalae</taxon>
        <taxon>asterids</taxon>
        <taxon>lamiids</taxon>
        <taxon>Solanales</taxon>
        <taxon>Solanaceae</taxon>
        <taxon>Solanoideae</taxon>
        <taxon>Solaneae</taxon>
        <taxon>Solanum</taxon>
    </lineage>
</organism>
<evidence type="ECO:0000256" key="1">
    <source>
        <dbReference type="SAM" id="MobiDB-lite"/>
    </source>
</evidence>
<sequence length="117" mass="13065">MAYFGKTRRILNMVWSNIDMPPRKRVRGVTINERGSNPPKRGNQEPPTGGLNRGKRLISERVIIGSQATLSEPEDDQPLQSRRDEILARSHLDIVRAPPALKSADLVPAPTLNISDF</sequence>
<protein>
    <submittedName>
        <fullName evidence="2">Uncharacterized protein</fullName>
    </submittedName>
</protein>
<gene>
    <name evidence="2" type="ORF">H5410_036117</name>
</gene>